<evidence type="ECO:0000313" key="4">
    <source>
        <dbReference type="Proteomes" id="UP000035489"/>
    </source>
</evidence>
<dbReference type="Gene3D" id="3.30.1370.60">
    <property type="entry name" value="Hypothetical oxidoreductase yiak, domain 2"/>
    <property type="match status" value="1"/>
</dbReference>
<organism evidence="3 4">
    <name type="scientific">Microvirga vignae</name>
    <dbReference type="NCBI Taxonomy" id="1225564"/>
    <lineage>
        <taxon>Bacteria</taxon>
        <taxon>Pseudomonadati</taxon>
        <taxon>Pseudomonadota</taxon>
        <taxon>Alphaproteobacteria</taxon>
        <taxon>Hyphomicrobiales</taxon>
        <taxon>Methylobacteriaceae</taxon>
        <taxon>Microvirga</taxon>
    </lineage>
</organism>
<dbReference type="Gene3D" id="1.10.1530.10">
    <property type="match status" value="1"/>
</dbReference>
<dbReference type="InterPro" id="IPR036111">
    <property type="entry name" value="Mal/L-sulfo/L-lacto_DH-like_sf"/>
</dbReference>
<accession>A0A0H1R667</accession>
<dbReference type="STRING" id="1225564.AA309_25285"/>
<proteinExistence type="inferred from homology"/>
<name>A0A0H1R667_9HYPH</name>
<protein>
    <submittedName>
        <fullName evidence="3">Lactate dehydrogenase</fullName>
    </submittedName>
</protein>
<comment type="caution">
    <text evidence="3">The sequence shown here is derived from an EMBL/GenBank/DDBJ whole genome shotgun (WGS) entry which is preliminary data.</text>
</comment>
<evidence type="ECO:0000256" key="2">
    <source>
        <dbReference type="ARBA" id="ARBA00023002"/>
    </source>
</evidence>
<gene>
    <name evidence="3" type="ORF">AA309_25285</name>
</gene>
<keyword evidence="2" id="KW-0560">Oxidoreductase</keyword>
<dbReference type="OrthoDB" id="9811519at2"/>
<dbReference type="AlphaFoldDB" id="A0A0H1R667"/>
<comment type="similarity">
    <text evidence="1">Belongs to the LDH2/MDH2 oxidoreductase family.</text>
</comment>
<dbReference type="PANTHER" id="PTHR11091">
    <property type="entry name" value="OXIDOREDUCTASE-RELATED"/>
    <property type="match status" value="1"/>
</dbReference>
<sequence length="336" mass="35930">MELTVREAHALAFQAMRAVGHSEKEAGIIADHLIDCELRGIGYGGLARALSVVERIRKRPEGRRPISVVRETPVSVLLDGGDQAGYLVGHRATVMGIEKAKANGIAVAGMHNTWYTGMFAYYMEMATKEGLVGMAAGASDWRVAPAGSNQARFGTNPIAFGFPSSGDPIIIDAGLSSVMISEATLAKRLGQELADGVAYDADGFPTKDPANGLEGAFTVWGGHKGSALAIAVQMFGLLCGSALKPDPLSDCALFLMFMRPDILIEEEILRNQISAYAEAVRSAQSIDALDPPRMPFDRSANERRRRLAEDAIDVADHVVQSLEAIVTESERMTAAV</sequence>
<dbReference type="Pfam" id="PF02615">
    <property type="entry name" value="Ldh_2"/>
    <property type="match status" value="1"/>
</dbReference>
<dbReference type="PANTHER" id="PTHR11091:SF0">
    <property type="entry name" value="MALATE DEHYDROGENASE"/>
    <property type="match status" value="1"/>
</dbReference>
<dbReference type="SUPFAM" id="SSF89733">
    <property type="entry name" value="L-sulfolactate dehydrogenase-like"/>
    <property type="match status" value="1"/>
</dbReference>
<dbReference type="PATRIC" id="fig|1225564.3.peg.6613"/>
<reference evidence="3 4" key="1">
    <citation type="submission" date="2015-05" db="EMBL/GenBank/DDBJ databases">
        <title>Draft genome sequence of Microvirga vignae strain BR3299, a novel nitrogen fixing bacteria isolated from Brazil semi-aired region.</title>
        <authorList>
            <person name="Zilli J.E."/>
            <person name="Passos S.R."/>
            <person name="Leite J."/>
            <person name="Baldani J.I."/>
            <person name="Xavier G.R."/>
            <person name="Rumjaneck N.G."/>
            <person name="Simoes-Araujo J.L."/>
        </authorList>
    </citation>
    <scope>NUCLEOTIDE SEQUENCE [LARGE SCALE GENOMIC DNA]</scope>
    <source>
        <strain evidence="3 4">BR3299</strain>
    </source>
</reference>
<dbReference type="Proteomes" id="UP000035489">
    <property type="component" value="Unassembled WGS sequence"/>
</dbReference>
<evidence type="ECO:0000256" key="1">
    <source>
        <dbReference type="ARBA" id="ARBA00006056"/>
    </source>
</evidence>
<dbReference type="EMBL" id="LCYG01000081">
    <property type="protein sequence ID" value="KLK90524.1"/>
    <property type="molecule type" value="Genomic_DNA"/>
</dbReference>
<dbReference type="InterPro" id="IPR003767">
    <property type="entry name" value="Malate/L-lactate_DH-like"/>
</dbReference>
<dbReference type="GO" id="GO:0016491">
    <property type="term" value="F:oxidoreductase activity"/>
    <property type="evidence" value="ECO:0007669"/>
    <property type="project" value="UniProtKB-KW"/>
</dbReference>
<dbReference type="InterPro" id="IPR043144">
    <property type="entry name" value="Mal/L-sulf/L-lact_DH-like_ah"/>
</dbReference>
<dbReference type="InterPro" id="IPR043143">
    <property type="entry name" value="Mal/L-sulf/L-lact_DH-like_NADP"/>
</dbReference>
<dbReference type="RefSeq" id="WP_047191795.1">
    <property type="nucleotide sequence ID" value="NZ_LCYG01000081.1"/>
</dbReference>
<evidence type="ECO:0000313" key="3">
    <source>
        <dbReference type="EMBL" id="KLK90524.1"/>
    </source>
</evidence>
<keyword evidence="4" id="KW-1185">Reference proteome</keyword>